<name>A0A286MM54_9ALPH</name>
<dbReference type="PRINTS" id="PR00236">
    <property type="entry name" value="HSVCAPSIDP40"/>
</dbReference>
<organism evidence="11">
    <name type="scientific">Beluga whale alphaherpesvirus 1</name>
    <dbReference type="NCBI Taxonomy" id="1434720"/>
    <lineage>
        <taxon>Viruses</taxon>
        <taxon>Duplodnaviria</taxon>
        <taxon>Heunggongvirae</taxon>
        <taxon>Peploviricota</taxon>
        <taxon>Herviviricetes</taxon>
        <taxon>Herpesvirales</taxon>
        <taxon>Orthoherpesviridae</taxon>
        <taxon>Alphaherpesvirinae</taxon>
        <taxon>Varicellovirus</taxon>
        <taxon>Varicellovirus monodontidalpha1</taxon>
        <taxon>Monodontid alphaherpesvirus 1</taxon>
    </lineage>
</organism>
<keyword evidence="8 9" id="KW-1035">Host cytoplasm</keyword>
<comment type="subunit">
    <molecule>Capsid scaffolding protein</molecule>
    <text evidence="9">Homomultimer. Interacts with major capsid protein.</text>
</comment>
<comment type="domain">
    <text evidence="9">Region of interaction between pPR and pAP is called Amino conserved domain (ACD). The region of interaction with major capsid protein is called carboxyl conserved domain (CCD).</text>
</comment>
<dbReference type="GO" id="GO:0042025">
    <property type="term" value="C:host cell nucleus"/>
    <property type="evidence" value="ECO:0007669"/>
    <property type="project" value="UniProtKB-SubCell"/>
</dbReference>
<dbReference type="Pfam" id="PF00716">
    <property type="entry name" value="Peptidase_S21"/>
    <property type="match status" value="1"/>
</dbReference>
<comment type="function">
    <text evidence="9">Capsid scaffolding protein: Acts as a scaffold protein by binding major capsid protein in the cytoplasm, inducing the nuclear localization of both proteins. Multimerizes in the nucleus such as major capsid protein forms the icosahedral T=16 capsid. Autocatalytic cleavage releases the assembly protein, and subsequently abolishes interaction with major capsid protein. Cleavages products are evicted from the capsid before or during DNA packaging.</text>
</comment>
<keyword evidence="7 9" id="KW-0118">Viral capsid assembly</keyword>
<evidence type="ECO:0000313" key="12">
    <source>
        <dbReference type="Proteomes" id="UP000297205"/>
    </source>
</evidence>
<evidence type="ECO:0000256" key="5">
    <source>
        <dbReference type="ARBA" id="ARBA00022801"/>
    </source>
</evidence>
<keyword evidence="6 9" id="KW-0720">Serine protease</keyword>
<protein>
    <recommendedName>
        <fullName evidence="9">Capsid scaffolding protein</fullName>
    </recommendedName>
    <alternativeName>
        <fullName evidence="9">Protease precursor</fullName>
        <shortName evidence="9">pPR</shortName>
    </alternativeName>
    <component>
        <recommendedName>
            <fullName evidence="9">Assemblin</fullName>
            <ecNumber evidence="9">3.4.21.97</ecNumber>
        </recommendedName>
        <alternativeName>
            <fullName evidence="9">Protease</fullName>
            <shortName evidence="9">Pr</shortName>
        </alternativeName>
    </component>
    <component>
        <recommendedName>
            <fullName evidence="9">Assembly protein</fullName>
            <shortName evidence="9">AP</shortName>
        </recommendedName>
        <alternativeName>
            <fullName evidence="9">Capsid assembly protein</fullName>
        </alternativeName>
    </component>
</protein>
<evidence type="ECO:0000256" key="7">
    <source>
        <dbReference type="ARBA" id="ARBA00022950"/>
    </source>
</evidence>
<dbReference type="GO" id="GO:0006508">
    <property type="term" value="P:proteolysis"/>
    <property type="evidence" value="ECO:0007669"/>
    <property type="project" value="UniProtKB-KW"/>
</dbReference>
<dbReference type="Proteomes" id="UP000297205">
    <property type="component" value="Segment"/>
</dbReference>
<feature type="compositionally biased region" description="Basic and acidic residues" evidence="10">
    <location>
        <begin position="404"/>
        <end position="413"/>
    </location>
</feature>
<dbReference type="Gene3D" id="3.20.16.10">
    <property type="entry name" value="Herpesvirus/Caudovirus protease domain"/>
    <property type="match status" value="1"/>
</dbReference>
<feature type="region of interest" description="Disordered" evidence="10">
    <location>
        <begin position="418"/>
        <end position="437"/>
    </location>
</feature>
<feature type="region of interest" description="Interaction with major capsid protein" evidence="9">
    <location>
        <begin position="540"/>
        <end position="560"/>
    </location>
</feature>
<feature type="active site" description="Charge relay system" evidence="9">
    <location>
        <position position="140"/>
    </location>
</feature>
<evidence type="ECO:0000256" key="6">
    <source>
        <dbReference type="ARBA" id="ARBA00022825"/>
    </source>
</evidence>
<dbReference type="GO" id="GO:0039708">
    <property type="term" value="P:nuclear capsid assembly"/>
    <property type="evidence" value="ECO:0007669"/>
    <property type="project" value="UniProtKB-ARBA"/>
</dbReference>
<dbReference type="SUPFAM" id="SSF50789">
    <property type="entry name" value="Herpes virus serine proteinase, assemblin"/>
    <property type="match status" value="1"/>
</dbReference>
<comment type="PTM">
    <text evidence="9">Capsid scaffolding protein: Capsid scaffolding protein is cleaved by assemblin after formation of the spherical procapsid. As a result, the capsid obtains its mature, icosahedral shape. Cleavages occur at two or more sites: release (R-site) and maturation (M-site).</text>
</comment>
<comment type="subunit">
    <molecule>Assemblin</molecule>
    <text evidence="9">Exists in a monomer-dimer equilibrium with the dimer being the active species.</text>
</comment>
<comment type="subcellular location">
    <molecule>Assemblin</molecule>
    <subcellularLocation>
        <location evidence="9">Host nucleus</location>
    </subcellularLocation>
</comment>
<gene>
    <name evidence="11" type="primary">UL26</name>
</gene>
<dbReference type="GeneID" id="65099988"/>
<dbReference type="GO" id="GO:0019076">
    <property type="term" value="P:viral release from host cell"/>
    <property type="evidence" value="ECO:0007669"/>
    <property type="project" value="UniProtKB-UniRule"/>
</dbReference>
<comment type="similarity">
    <text evidence="9">Belongs to the herpesviridae capsid scaffolding protein family.</text>
</comment>
<feature type="site" description="Cleavage; by assemblin; Release site" evidence="9">
    <location>
        <begin position="239"/>
        <end position="240"/>
    </location>
</feature>
<sequence>MAAPAASGADLGPIYVCGYLALFDTKDEGELKLTRAHVDRALPPAAPLPINIDHITPCRVGAVLGLAADDTGLFFVGVVHCPQLSGALSSAVRPEFFGEEDRPSEKERLLYLISNYLPSASLSSRRLAPGEEPDDTLLDHVALCVIGRRVGTIVAYDLTPERAIAPFRRLDVATRDALLDQARVAEFELSGHQWLVDETLLSRALLSTAVNNMLLRDKWAMVSRRRREAGIAGHTYLQASAVFDLARRAEPDRAETPYKDQGGGPGLTLRIACPAAAADRDRSDRAPEMSGQAPAGQVPSFPPLPPGDYVVVPTSQYNQLVLGQARTATAPPPPPFGPAFPGLAPAPPMAAPAYGAPYGFPPHPLEAQLMAIAGALADRGRGAGGGDVDAGPASERRGVKRRRQQLEDFGRREYEDAYYPGEGAHSPERPAHASSGKTLARLASAVSSLQQEMSQLRAYGAPPHLQPHCRGYPRPGYPPQGPAGFPAAAPPAAHPAQYAPAPPPQPAPEPVTHPPAPPPSDLPQDAAPTVDASAVAGLPGPGRAPDDAALFAAHIMSNRA</sequence>
<feature type="chain" id="PRO_5023437080" description="Assembly protein" evidence="9">
    <location>
        <begin position="240"/>
        <end position="560"/>
    </location>
</feature>
<comment type="function">
    <text evidence="9">Assembly protein: Plays a major role in capsid assembly. Acts as a scaffold protein by binding major capsid protein. Multimerizes in the nucleus such as major capsid protein forms the icosahedral T=16 capsid. Cleaved by assemblin after capsid completion. The cleavages products are evicted from the capsid before or during DNA packaging.</text>
</comment>
<keyword evidence="12" id="KW-1185">Reference proteome</keyword>
<feature type="active site" description="Charge relay system" evidence="9">
    <location>
        <position position="54"/>
    </location>
</feature>
<dbReference type="GO" id="GO:0030430">
    <property type="term" value="C:host cell cytoplasm"/>
    <property type="evidence" value="ECO:0007669"/>
    <property type="project" value="UniProtKB-SubCell"/>
</dbReference>
<evidence type="ECO:0000256" key="4">
    <source>
        <dbReference type="ARBA" id="ARBA00022670"/>
    </source>
</evidence>
<feature type="compositionally biased region" description="Pro residues" evidence="10">
    <location>
        <begin position="500"/>
        <end position="521"/>
    </location>
</feature>
<feature type="compositionally biased region" description="Basic and acidic residues" evidence="10">
    <location>
        <begin position="278"/>
        <end position="287"/>
    </location>
</feature>
<feature type="active site" description="Charge relay system" evidence="9">
    <location>
        <position position="121"/>
    </location>
</feature>
<reference evidence="11" key="1">
    <citation type="submission" date="2017-08" db="EMBL/GenBank/DDBJ databases">
        <title>Genome sequence of an alphaherpesvirus from a beluga whale (Delphinapterus leucas).</title>
        <authorList>
            <person name="Davison A.J."/>
            <person name="Nielsen O."/>
            <person name="Subramaniam K."/>
            <person name="Jacob J.M."/>
            <person name="Romero C.H."/>
            <person name="Burek-Huntington K.A."/>
            <person name="Waltzek T.B."/>
        </authorList>
    </citation>
    <scope>NUCLEOTIDE SEQUENCE [LARGE SCALE GENOMIC DNA]</scope>
    <source>
        <strain evidence="11">LN3131-1</strain>
    </source>
</reference>
<proteinExistence type="inferred from homology"/>
<comment type="function">
    <text evidence="9">Assemblin: Protease that plays an essential role in virion assembly within the nucleus. Catalyzes the cleavage of the assembly protein after formation of the spherical procapsid. By that cleavage, the capsid matures and gains its icosahedral shape. The cleavage sites seem to include -Ala-Ser-, -Ala-Ala-, as well as Ala-Thr bonds. Assemblin and cleavages products are evicted from the capsid before or during DNA packaging.</text>
</comment>
<comment type="subunit">
    <molecule>Assembly protein</molecule>
    <text evidence="9">Homomultimer. Interacts with major capsid protein.</text>
</comment>
<feature type="region of interest" description="Disordered" evidence="10">
    <location>
        <begin position="276"/>
        <end position="302"/>
    </location>
</feature>
<keyword evidence="5 9" id="KW-0378">Hydrolase</keyword>
<comment type="catalytic activity">
    <reaction evidence="9">
        <text>Cleaves -Ala-|-Ser- and -Ala-|-Ala- bonds in the scaffold protein.</text>
        <dbReference type="EC" id="3.4.21.97"/>
    </reaction>
</comment>
<dbReference type="EMBL" id="MF678601">
    <property type="protein sequence ID" value="ASW27080.1"/>
    <property type="molecule type" value="Genomic_DNA"/>
</dbReference>
<dbReference type="RefSeq" id="YP_010084964.1">
    <property type="nucleotide sequence ID" value="NC_055166.1"/>
</dbReference>
<keyword evidence="4 9" id="KW-0645">Protease</keyword>
<evidence type="ECO:0000313" key="11">
    <source>
        <dbReference type="EMBL" id="ASW27080.1"/>
    </source>
</evidence>
<feature type="region of interest" description="Disordered" evidence="10">
    <location>
        <begin position="461"/>
        <end position="546"/>
    </location>
</feature>
<comment type="subcellular location">
    <molecule>Assembly protein</molecule>
    <subcellularLocation>
        <location evidence="9">Host nucleus</location>
    </subcellularLocation>
</comment>
<dbReference type="KEGG" id="vg:65099988"/>
<dbReference type="InterPro" id="IPR001847">
    <property type="entry name" value="Peptidase_S21"/>
</dbReference>
<evidence type="ECO:0000256" key="9">
    <source>
        <dbReference type="HAMAP-Rule" id="MF_04008"/>
    </source>
</evidence>
<evidence type="ECO:0000256" key="2">
    <source>
        <dbReference type="ARBA" id="ARBA00022562"/>
    </source>
</evidence>
<evidence type="ECO:0000256" key="10">
    <source>
        <dbReference type="SAM" id="MobiDB-lite"/>
    </source>
</evidence>
<keyword evidence="2 9" id="KW-1048">Host nucleus</keyword>
<comment type="subcellular location">
    <molecule>Capsid scaffolding protein</molecule>
    <subcellularLocation>
        <location evidence="9">Host cytoplasm</location>
    </subcellularLocation>
</comment>
<evidence type="ECO:0000256" key="1">
    <source>
        <dbReference type="ARBA" id="ARBA00022553"/>
    </source>
</evidence>
<feature type="region of interest" description="Disordered" evidence="10">
    <location>
        <begin position="381"/>
        <end position="413"/>
    </location>
</feature>
<keyword evidence="1 9" id="KW-0597">Phosphoprotein</keyword>
<keyword evidence="3 9" id="KW-1188">Viral release from host cell</keyword>
<dbReference type="GO" id="GO:0042802">
    <property type="term" value="F:identical protein binding"/>
    <property type="evidence" value="ECO:0007669"/>
    <property type="project" value="UniProtKB-UniRule"/>
</dbReference>
<accession>A0A286MM54</accession>
<dbReference type="EC" id="3.4.21.97" evidence="9"/>
<evidence type="ECO:0000256" key="8">
    <source>
        <dbReference type="ARBA" id="ARBA00023200"/>
    </source>
</evidence>
<dbReference type="GO" id="GO:0004252">
    <property type="term" value="F:serine-type endopeptidase activity"/>
    <property type="evidence" value="ECO:0007669"/>
    <property type="project" value="UniProtKB-UniRule"/>
</dbReference>
<dbReference type="HAMAP" id="MF_04008">
    <property type="entry name" value="HSV_SCAF"/>
    <property type="match status" value="1"/>
</dbReference>
<evidence type="ECO:0000256" key="3">
    <source>
        <dbReference type="ARBA" id="ARBA00022612"/>
    </source>
</evidence>
<dbReference type="InterPro" id="IPR035443">
    <property type="entry name" value="Herpes_virus_sf"/>
</dbReference>
<comment type="caution">
    <text evidence="9">Lacks conserved residue(s) required for the propagation of feature annotation.</text>
</comment>
<feature type="chain" id="PRO_5023437081" description="Assemblin" evidence="9">
    <location>
        <begin position="1"/>
        <end position="239"/>
    </location>
</feature>
<feature type="chain" id="PRO_5023437079" description="Capsid scaffolding protein" evidence="9">
    <location>
        <begin position="1"/>
        <end position="560"/>
    </location>
</feature>